<feature type="transmembrane region" description="Helical" evidence="6">
    <location>
        <begin position="404"/>
        <end position="422"/>
    </location>
</feature>
<organism evidence="8 9">
    <name type="scientific">Fusarium oligoseptatum</name>
    <dbReference type="NCBI Taxonomy" id="2604345"/>
    <lineage>
        <taxon>Eukaryota</taxon>
        <taxon>Fungi</taxon>
        <taxon>Dikarya</taxon>
        <taxon>Ascomycota</taxon>
        <taxon>Pezizomycotina</taxon>
        <taxon>Sordariomycetes</taxon>
        <taxon>Hypocreomycetidae</taxon>
        <taxon>Hypocreales</taxon>
        <taxon>Nectriaceae</taxon>
        <taxon>Fusarium</taxon>
        <taxon>Fusarium solani species complex</taxon>
    </lineage>
</organism>
<evidence type="ECO:0000256" key="2">
    <source>
        <dbReference type="ARBA" id="ARBA00010992"/>
    </source>
</evidence>
<dbReference type="GO" id="GO:0016020">
    <property type="term" value="C:membrane"/>
    <property type="evidence" value="ECO:0007669"/>
    <property type="project" value="UniProtKB-SubCell"/>
</dbReference>
<evidence type="ECO:0000256" key="1">
    <source>
        <dbReference type="ARBA" id="ARBA00004141"/>
    </source>
</evidence>
<evidence type="ECO:0000259" key="7">
    <source>
        <dbReference type="PROSITE" id="PS50850"/>
    </source>
</evidence>
<feature type="transmembrane region" description="Helical" evidence="6">
    <location>
        <begin position="369"/>
        <end position="392"/>
    </location>
</feature>
<evidence type="ECO:0000313" key="9">
    <source>
        <dbReference type="Proteomes" id="UP000287144"/>
    </source>
</evidence>
<comment type="caution">
    <text evidence="8">The sequence shown here is derived from an EMBL/GenBank/DDBJ whole genome shotgun (WGS) entry which is preliminary data.</text>
</comment>
<feature type="transmembrane region" description="Helical" evidence="6">
    <location>
        <begin position="183"/>
        <end position="202"/>
    </location>
</feature>
<dbReference type="Proteomes" id="UP000287144">
    <property type="component" value="Unassembled WGS sequence"/>
</dbReference>
<keyword evidence="5 6" id="KW-0472">Membrane</keyword>
<evidence type="ECO:0000256" key="6">
    <source>
        <dbReference type="SAM" id="Phobius"/>
    </source>
</evidence>
<dbReference type="PANTHER" id="PTHR48022:SF10">
    <property type="entry name" value="MAJOR FACILITATOR SUPERFAMILY (MFS) PROFILE DOMAIN-CONTAINING PROTEIN"/>
    <property type="match status" value="1"/>
</dbReference>
<dbReference type="PROSITE" id="PS50850">
    <property type="entry name" value="MFS"/>
    <property type="match status" value="1"/>
</dbReference>
<feature type="transmembrane region" description="Helical" evidence="6">
    <location>
        <begin position="70"/>
        <end position="88"/>
    </location>
</feature>
<dbReference type="EMBL" id="NKCK01000231">
    <property type="protein sequence ID" value="RSL90416.1"/>
    <property type="molecule type" value="Genomic_DNA"/>
</dbReference>
<feature type="transmembrane region" description="Helical" evidence="6">
    <location>
        <begin position="149"/>
        <end position="171"/>
    </location>
</feature>
<evidence type="ECO:0000256" key="5">
    <source>
        <dbReference type="ARBA" id="ARBA00023136"/>
    </source>
</evidence>
<feature type="domain" description="Major facilitator superfamily (MFS) profile" evidence="7">
    <location>
        <begin position="1"/>
        <end position="426"/>
    </location>
</feature>
<dbReference type="Gene3D" id="1.20.1250.20">
    <property type="entry name" value="MFS general substrate transporter like domains"/>
    <property type="match status" value="1"/>
</dbReference>
<feature type="transmembrane region" description="Helical" evidence="6">
    <location>
        <begin position="300"/>
        <end position="322"/>
    </location>
</feature>
<protein>
    <recommendedName>
        <fullName evidence="7">Major facilitator superfamily (MFS) profile domain-containing protein</fullName>
    </recommendedName>
</protein>
<dbReference type="PANTHER" id="PTHR48022">
    <property type="entry name" value="PLASTIDIC GLUCOSE TRANSPORTER 4"/>
    <property type="match status" value="1"/>
</dbReference>
<proteinExistence type="inferred from homology"/>
<feature type="transmembrane region" description="Helical" evidence="6">
    <location>
        <begin position="334"/>
        <end position="357"/>
    </location>
</feature>
<gene>
    <name evidence="8" type="ORF">CEP52_014578</name>
</gene>
<evidence type="ECO:0000256" key="3">
    <source>
        <dbReference type="ARBA" id="ARBA00022692"/>
    </source>
</evidence>
<dbReference type="GO" id="GO:0005351">
    <property type="term" value="F:carbohydrate:proton symporter activity"/>
    <property type="evidence" value="ECO:0007669"/>
    <property type="project" value="TreeGrafter"/>
</dbReference>
<dbReference type="AlphaFoldDB" id="A0A428SKY5"/>
<dbReference type="InterPro" id="IPR020846">
    <property type="entry name" value="MFS_dom"/>
</dbReference>
<evidence type="ECO:0000313" key="8">
    <source>
        <dbReference type="EMBL" id="RSL90416.1"/>
    </source>
</evidence>
<feature type="transmembrane region" description="Helical" evidence="6">
    <location>
        <begin position="20"/>
        <end position="49"/>
    </location>
</feature>
<dbReference type="InterPro" id="IPR050360">
    <property type="entry name" value="MFS_Sugar_Transporters"/>
</dbReference>
<dbReference type="InterPro" id="IPR005828">
    <property type="entry name" value="MFS_sugar_transport-like"/>
</dbReference>
<reference evidence="8 9" key="1">
    <citation type="submission" date="2017-06" db="EMBL/GenBank/DDBJ databases">
        <title>Comparative genomic analysis of Ambrosia Fusariam Clade fungi.</title>
        <authorList>
            <person name="Stajich J.E."/>
            <person name="Carrillo J."/>
            <person name="Kijimoto T."/>
            <person name="Eskalen A."/>
            <person name="O'Donnell K."/>
            <person name="Kasson M."/>
        </authorList>
    </citation>
    <scope>NUCLEOTIDE SEQUENCE [LARGE SCALE GENOMIC DNA]</scope>
    <source>
        <strain evidence="8 9">NRRL62579</strain>
    </source>
</reference>
<evidence type="ECO:0000256" key="4">
    <source>
        <dbReference type="ARBA" id="ARBA00022989"/>
    </source>
</evidence>
<dbReference type="SUPFAM" id="SSF103473">
    <property type="entry name" value="MFS general substrate transporter"/>
    <property type="match status" value="1"/>
</dbReference>
<name>A0A428SKY5_9HYPO</name>
<sequence length="478" mass="52886">MAPSAAEQGPSLSLRERFLYFTPMIAFITIYMALCAFNFGFDVGNFAGVQAMQRPAFAKRFGKYNDDKDLYALPSYLSSIMTSTPFFGKLVGAITCGSVSERWGRKMAIFILACISLLVESSIFAMTGFCIVVVPIYQAECSPKELRGLMNSTIQMVIIFGQTVASLVNLGTKGIPSDASWRIPVGLQFVVPVILLALLPFVPESPRWLLSKDRPDEAFQSLQRLRGKLTENDIRVEMAEIQADQANASKGSWGEVFDNHNRLRTVIAIIAMFGQQITGQAFVNQYSAIFYQQNGFVKQAFLFTVLANIAGVIGTAGTWFVVDSFGRRPILQMMVASMCLFSAMYCVSWGPLSYVVLGEVTSARVKEKTSLIACSISILTTFVTSFTLPYLLNSDYAGLGGKVGFIYGSICFVMTVVAFFFVPEMKDRTLEEVDKLFEMKVPLRKFKQTRIEVLDPDVKDAVLHGGDDKGVSVHHREA</sequence>
<keyword evidence="4 6" id="KW-1133">Transmembrane helix</keyword>
<feature type="transmembrane region" description="Helical" evidence="6">
    <location>
        <begin position="108"/>
        <end position="137"/>
    </location>
</feature>
<comment type="subcellular location">
    <subcellularLocation>
        <location evidence="1">Membrane</location>
        <topology evidence="1">Multi-pass membrane protein</topology>
    </subcellularLocation>
</comment>
<keyword evidence="3 6" id="KW-0812">Transmembrane</keyword>
<dbReference type="STRING" id="1325735.A0A428SKY5"/>
<accession>A0A428SKY5</accession>
<dbReference type="Pfam" id="PF00083">
    <property type="entry name" value="Sugar_tr"/>
    <property type="match status" value="1"/>
</dbReference>
<keyword evidence="9" id="KW-1185">Reference proteome</keyword>
<comment type="similarity">
    <text evidence="2">Belongs to the major facilitator superfamily. Sugar transporter (TC 2.A.1.1) family.</text>
</comment>
<dbReference type="InterPro" id="IPR036259">
    <property type="entry name" value="MFS_trans_sf"/>
</dbReference>